<proteinExistence type="inferred from homology"/>
<keyword evidence="2 6" id="KW-0560">Oxidoreductase</keyword>
<feature type="active site" evidence="5">
    <location>
        <position position="249"/>
    </location>
</feature>
<dbReference type="InterPro" id="IPR016161">
    <property type="entry name" value="Ald_DH/histidinol_DH"/>
</dbReference>
<dbReference type="InterPro" id="IPR016160">
    <property type="entry name" value="Ald_DH_CS_CYS"/>
</dbReference>
<comment type="similarity">
    <text evidence="1 6">Belongs to the aldehyde dehydrogenase family.</text>
</comment>
<reference evidence="9" key="1">
    <citation type="journal article" date="2019" name="Int. J. Syst. Evol. Microbiol.">
        <title>The Global Catalogue of Microorganisms (GCM) 10K type strain sequencing project: providing services to taxonomists for standard genome sequencing and annotation.</title>
        <authorList>
            <consortium name="The Broad Institute Genomics Platform"/>
            <consortium name="The Broad Institute Genome Sequencing Center for Infectious Disease"/>
            <person name="Wu L."/>
            <person name="Ma J."/>
        </authorList>
    </citation>
    <scope>NUCLEOTIDE SEQUENCE [LARGE SCALE GENOMIC DNA]</scope>
    <source>
        <strain evidence="9">JCM 18303</strain>
    </source>
</reference>
<name>A0ABP9PNE6_9PSEU</name>
<keyword evidence="9" id="KW-1185">Reference proteome</keyword>
<evidence type="ECO:0000256" key="1">
    <source>
        <dbReference type="ARBA" id="ARBA00009986"/>
    </source>
</evidence>
<dbReference type="InterPro" id="IPR029510">
    <property type="entry name" value="Ald_DH_CS_GLU"/>
</dbReference>
<feature type="domain" description="Aldehyde dehydrogenase" evidence="7">
    <location>
        <begin position="17"/>
        <end position="474"/>
    </location>
</feature>
<dbReference type="Gene3D" id="3.40.309.10">
    <property type="entry name" value="Aldehyde Dehydrogenase, Chain A, domain 2"/>
    <property type="match status" value="1"/>
</dbReference>
<dbReference type="PANTHER" id="PTHR42804:SF1">
    <property type="entry name" value="ALDEHYDE DEHYDROGENASE-RELATED"/>
    <property type="match status" value="1"/>
</dbReference>
<evidence type="ECO:0000259" key="7">
    <source>
        <dbReference type="Pfam" id="PF00171"/>
    </source>
</evidence>
<dbReference type="Gene3D" id="3.40.605.10">
    <property type="entry name" value="Aldehyde Dehydrogenase, Chain A, domain 1"/>
    <property type="match status" value="1"/>
</dbReference>
<sequence>MTDLYANATKFYIDGAWVAPSSSERLDVINPATEEPVTQIALGTEKDAELAIAAAKKAFDSWSRTTKQERLDVLNAVIAAYQKRMGDLAEAVTAEMGAPVMLAQRAQVPAGLGHLMTAAKVLEGYEFAEKRGGTTLLREPAGVCGLITPWNWPLNQITCKVGPALATGCTMVLKPSEVAPLNAVIFAEILAEAGVPAGVFNLVNGDGPTVGSVLSSHPDIDMVSFTGSTRAGIQVSKAAAETVKKVSLELGGKSANIVLSDADLASVAKGAISQCFLNTGQSCNAPTRLLVQADQYDELVGLLKAEAEKVTTGDPGEKTTVLGPLVSKTQFDRVQSLIQAGIDEGATVEAGGTGLPDGLDKGYFVRPTVFAGVTPDMRIAQEEIFGPVLSVLRYSDEEEAIKIANDSEYGLSGAVQSGDPEHAFRVASRIRTGMVHLNGAPLDPTAPFGGYKKSGNGREWGQLGFEEFTEVKAVMGAPA</sequence>
<dbReference type="RefSeq" id="WP_185062623.1">
    <property type="nucleotide sequence ID" value="NZ_BAABJP010000004.1"/>
</dbReference>
<organism evidence="8 9">
    <name type="scientific">Pseudonocardia eucalypti</name>
    <dbReference type="NCBI Taxonomy" id="648755"/>
    <lineage>
        <taxon>Bacteria</taxon>
        <taxon>Bacillati</taxon>
        <taxon>Actinomycetota</taxon>
        <taxon>Actinomycetes</taxon>
        <taxon>Pseudonocardiales</taxon>
        <taxon>Pseudonocardiaceae</taxon>
        <taxon>Pseudonocardia</taxon>
    </lineage>
</organism>
<evidence type="ECO:0000256" key="4">
    <source>
        <dbReference type="ARBA" id="ARBA00049194"/>
    </source>
</evidence>
<dbReference type="EMBL" id="BAABJP010000004">
    <property type="protein sequence ID" value="GAA5148296.1"/>
    <property type="molecule type" value="Genomic_DNA"/>
</dbReference>
<evidence type="ECO:0000256" key="3">
    <source>
        <dbReference type="ARBA" id="ARBA00024226"/>
    </source>
</evidence>
<dbReference type="PANTHER" id="PTHR42804">
    <property type="entry name" value="ALDEHYDE DEHYDROGENASE"/>
    <property type="match status" value="1"/>
</dbReference>
<evidence type="ECO:0000256" key="2">
    <source>
        <dbReference type="ARBA" id="ARBA00023002"/>
    </source>
</evidence>
<dbReference type="SUPFAM" id="SSF53720">
    <property type="entry name" value="ALDH-like"/>
    <property type="match status" value="1"/>
</dbReference>
<evidence type="ECO:0000313" key="9">
    <source>
        <dbReference type="Proteomes" id="UP001428817"/>
    </source>
</evidence>
<dbReference type="PROSITE" id="PS00687">
    <property type="entry name" value="ALDEHYDE_DEHYDR_GLU"/>
    <property type="match status" value="1"/>
</dbReference>
<comment type="caution">
    <text evidence="8">The sequence shown here is derived from an EMBL/GenBank/DDBJ whole genome shotgun (WGS) entry which is preliminary data.</text>
</comment>
<accession>A0ABP9PNE6</accession>
<dbReference type="EC" id="1.2.1.3" evidence="3"/>
<dbReference type="Pfam" id="PF00171">
    <property type="entry name" value="Aldedh"/>
    <property type="match status" value="1"/>
</dbReference>
<dbReference type="InterPro" id="IPR016162">
    <property type="entry name" value="Ald_DH_N"/>
</dbReference>
<evidence type="ECO:0000256" key="6">
    <source>
        <dbReference type="RuleBase" id="RU003345"/>
    </source>
</evidence>
<gene>
    <name evidence="8" type="ORF">GCM10023321_10350</name>
</gene>
<dbReference type="PROSITE" id="PS00070">
    <property type="entry name" value="ALDEHYDE_DEHYDR_CYS"/>
    <property type="match status" value="1"/>
</dbReference>
<protein>
    <recommendedName>
        <fullName evidence="3">aldehyde dehydrogenase (NAD(+))</fullName>
        <ecNumber evidence="3">1.2.1.3</ecNumber>
    </recommendedName>
</protein>
<evidence type="ECO:0000256" key="5">
    <source>
        <dbReference type="PROSITE-ProRule" id="PRU10007"/>
    </source>
</evidence>
<dbReference type="InterPro" id="IPR016163">
    <property type="entry name" value="Ald_DH_C"/>
</dbReference>
<dbReference type="Proteomes" id="UP001428817">
    <property type="component" value="Unassembled WGS sequence"/>
</dbReference>
<comment type="catalytic activity">
    <reaction evidence="4">
        <text>an aldehyde + NAD(+) + H2O = a carboxylate + NADH + 2 H(+)</text>
        <dbReference type="Rhea" id="RHEA:16185"/>
        <dbReference type="ChEBI" id="CHEBI:15377"/>
        <dbReference type="ChEBI" id="CHEBI:15378"/>
        <dbReference type="ChEBI" id="CHEBI:17478"/>
        <dbReference type="ChEBI" id="CHEBI:29067"/>
        <dbReference type="ChEBI" id="CHEBI:57540"/>
        <dbReference type="ChEBI" id="CHEBI:57945"/>
        <dbReference type="EC" id="1.2.1.3"/>
    </reaction>
</comment>
<dbReference type="CDD" id="cd07138">
    <property type="entry name" value="ALDH_CddD_SSP0762"/>
    <property type="match status" value="1"/>
</dbReference>
<dbReference type="InterPro" id="IPR015590">
    <property type="entry name" value="Aldehyde_DH_dom"/>
</dbReference>
<evidence type="ECO:0000313" key="8">
    <source>
        <dbReference type="EMBL" id="GAA5148296.1"/>
    </source>
</evidence>